<dbReference type="RefSeq" id="WP_005027646.1">
    <property type="nucleotide sequence ID" value="NZ_KE150238.1"/>
</dbReference>
<gene>
    <name evidence="2" type="ORF">HMPREF0179_01926</name>
</gene>
<dbReference type="SUPFAM" id="SSF101874">
    <property type="entry name" value="YceI-like"/>
    <property type="match status" value="1"/>
</dbReference>
<dbReference type="Pfam" id="PF04264">
    <property type="entry name" value="YceI"/>
    <property type="match status" value="1"/>
</dbReference>
<organism evidence="2 3">
    <name type="scientific">Bilophila wadsworthia (strain 3_1_6)</name>
    <dbReference type="NCBI Taxonomy" id="563192"/>
    <lineage>
        <taxon>Bacteria</taxon>
        <taxon>Pseudomonadati</taxon>
        <taxon>Thermodesulfobacteriota</taxon>
        <taxon>Desulfovibrionia</taxon>
        <taxon>Desulfovibrionales</taxon>
        <taxon>Desulfovibrionaceae</taxon>
        <taxon>Bilophila</taxon>
    </lineage>
</organism>
<dbReference type="OrthoDB" id="9811006at2"/>
<dbReference type="SUPFAM" id="SSF52821">
    <property type="entry name" value="Rhodanese/Cell cycle control phosphatase"/>
    <property type="match status" value="1"/>
</dbReference>
<sequence>MQQIRTVSIGEVQAFLQNHPGGFLIDVLPPEFHVQQHIPGSSGVCVFETAFQEKMRALVPDMAAPLLVYGAGGSLDSAVAAEKLQREGYTDISLFAGGLEAWRKAGLPLEGEGVDFPVRDESPLPMFKEYMLIPEKSFIQWACHNTVHSHDGTLSVSGGELRFPHGPQGEGNGFLTMDMNGIACRDLAQDEMLPVLIAHLKSIDFFDVMAYPTAQLDILSLMPLTGATVTGRTHRLQGQLSVLRTERAIECDAELRNLPDGELSMFCQLVWDRTLWGVRYGSARFYRFLGMHSVDDNISLSAMLFFRSQRP</sequence>
<dbReference type="AlphaFoldDB" id="E5Y6U1"/>
<dbReference type="GeneID" id="78084195"/>
<dbReference type="InterPro" id="IPR036873">
    <property type="entry name" value="Rhodanese-like_dom_sf"/>
</dbReference>
<keyword evidence="3" id="KW-1185">Reference proteome</keyword>
<evidence type="ECO:0000313" key="2">
    <source>
        <dbReference type="EMBL" id="EFV44282.1"/>
    </source>
</evidence>
<dbReference type="STRING" id="563192.HMPREF0179_01926"/>
<evidence type="ECO:0000313" key="3">
    <source>
        <dbReference type="Proteomes" id="UP000006034"/>
    </source>
</evidence>
<dbReference type="HOGENOM" id="CLU_893299_0_0_7"/>
<dbReference type="InterPro" id="IPR018506">
    <property type="entry name" value="Cyt_B5_heme-BS"/>
</dbReference>
<feature type="domain" description="Rhodanese" evidence="1">
    <location>
        <begin position="18"/>
        <end position="111"/>
    </location>
</feature>
<evidence type="ECO:0000259" key="1">
    <source>
        <dbReference type="PROSITE" id="PS50206"/>
    </source>
</evidence>
<dbReference type="eggNOG" id="COG2897">
    <property type="taxonomic scope" value="Bacteria"/>
</dbReference>
<protein>
    <recommendedName>
        <fullName evidence="1">Rhodanese domain-containing protein</fullName>
    </recommendedName>
</protein>
<dbReference type="Pfam" id="PF00581">
    <property type="entry name" value="Rhodanese"/>
    <property type="match status" value="1"/>
</dbReference>
<reference evidence="2 3" key="1">
    <citation type="submission" date="2010-10" db="EMBL/GenBank/DDBJ databases">
        <authorList>
            <consortium name="The Broad Institute Genome Sequencing Platform"/>
            <person name="Ward D."/>
            <person name="Earl A."/>
            <person name="Feldgarden M."/>
            <person name="Young S.K."/>
            <person name="Gargeya S."/>
            <person name="Zeng Q."/>
            <person name="Alvarado L."/>
            <person name="Berlin A."/>
            <person name="Bochicchio J."/>
            <person name="Chapman S.B."/>
            <person name="Chen Z."/>
            <person name="Freedman E."/>
            <person name="Gellesch M."/>
            <person name="Goldberg J."/>
            <person name="Griggs A."/>
            <person name="Gujja S."/>
            <person name="Heilman E."/>
            <person name="Heiman D."/>
            <person name="Howarth C."/>
            <person name="Mehta T."/>
            <person name="Neiman D."/>
            <person name="Pearson M."/>
            <person name="Roberts A."/>
            <person name="Saif S."/>
            <person name="Shea T."/>
            <person name="Shenoy N."/>
            <person name="Sisk P."/>
            <person name="Stolte C."/>
            <person name="Sykes S."/>
            <person name="White J."/>
            <person name="Yandava C."/>
            <person name="Allen-Vercoe E."/>
            <person name="Sibley C."/>
            <person name="Ambrose C.E."/>
            <person name="Strauss J."/>
            <person name="Daigneault M."/>
            <person name="Haas B."/>
            <person name="Nusbaum C."/>
            <person name="Birren B."/>
        </authorList>
    </citation>
    <scope>NUCLEOTIDE SEQUENCE [LARGE SCALE GENOMIC DNA]</scope>
    <source>
        <strain evidence="2 3">3_1_6</strain>
    </source>
</reference>
<dbReference type="PANTHER" id="PTHR34406">
    <property type="entry name" value="PROTEIN YCEI"/>
    <property type="match status" value="1"/>
</dbReference>
<dbReference type="Gene3D" id="3.40.250.10">
    <property type="entry name" value="Rhodanese-like domain"/>
    <property type="match status" value="1"/>
</dbReference>
<dbReference type="PANTHER" id="PTHR34406:SF1">
    <property type="entry name" value="PROTEIN YCEI"/>
    <property type="match status" value="1"/>
</dbReference>
<dbReference type="EMBL" id="ADCP02000001">
    <property type="protein sequence ID" value="EFV44282.1"/>
    <property type="molecule type" value="Genomic_DNA"/>
</dbReference>
<dbReference type="Gene3D" id="2.40.128.110">
    <property type="entry name" value="Lipid/polyisoprenoid-binding, YceI-like"/>
    <property type="match status" value="1"/>
</dbReference>
<dbReference type="InterPro" id="IPR001763">
    <property type="entry name" value="Rhodanese-like_dom"/>
</dbReference>
<accession>E5Y6U1</accession>
<name>E5Y6U1_BILW3</name>
<dbReference type="Proteomes" id="UP000006034">
    <property type="component" value="Unassembled WGS sequence"/>
</dbReference>
<dbReference type="GO" id="GO:0020037">
    <property type="term" value="F:heme binding"/>
    <property type="evidence" value="ECO:0007669"/>
    <property type="project" value="InterPro"/>
</dbReference>
<dbReference type="PROSITE" id="PS50206">
    <property type="entry name" value="RHODANESE_3"/>
    <property type="match status" value="1"/>
</dbReference>
<reference evidence="2 3" key="2">
    <citation type="submission" date="2013-04" db="EMBL/GenBank/DDBJ databases">
        <title>The Genome Sequence of Bilophila wadsworthia 3_1_6.</title>
        <authorList>
            <consortium name="The Broad Institute Genomics Platform"/>
            <person name="Earl A."/>
            <person name="Ward D."/>
            <person name="Feldgarden M."/>
            <person name="Gevers D."/>
            <person name="Sibley C."/>
            <person name="Strauss J."/>
            <person name="Allen-Vercoe E."/>
            <person name="Walker B."/>
            <person name="Young S."/>
            <person name="Zeng Q."/>
            <person name="Gargeya S."/>
            <person name="Fitzgerald M."/>
            <person name="Haas B."/>
            <person name="Abouelleil A."/>
            <person name="Allen A.W."/>
            <person name="Alvarado L."/>
            <person name="Arachchi H.M."/>
            <person name="Berlin A.M."/>
            <person name="Chapman S.B."/>
            <person name="Gainer-Dewar J."/>
            <person name="Goldberg J."/>
            <person name="Griggs A."/>
            <person name="Gujja S."/>
            <person name="Hansen M."/>
            <person name="Howarth C."/>
            <person name="Imamovic A."/>
            <person name="Ireland A."/>
            <person name="Larimer J."/>
            <person name="McCowan C."/>
            <person name="Murphy C."/>
            <person name="Pearson M."/>
            <person name="Poon T.W."/>
            <person name="Priest M."/>
            <person name="Roberts A."/>
            <person name="Saif S."/>
            <person name="Shea T."/>
            <person name="Sisk P."/>
            <person name="Sykes S."/>
            <person name="Wortman J."/>
            <person name="Nusbaum C."/>
            <person name="Birren B."/>
        </authorList>
    </citation>
    <scope>NUCLEOTIDE SEQUENCE [LARGE SCALE GENOMIC DNA]</scope>
    <source>
        <strain evidence="2 3">3_1_6</strain>
    </source>
</reference>
<comment type="caution">
    <text evidence="2">The sequence shown here is derived from an EMBL/GenBank/DDBJ whole genome shotgun (WGS) entry which is preliminary data.</text>
</comment>
<dbReference type="SMART" id="SM00450">
    <property type="entry name" value="RHOD"/>
    <property type="match status" value="1"/>
</dbReference>
<dbReference type="InterPro" id="IPR007372">
    <property type="entry name" value="Lipid/polyisoprenoid-bd_YceI"/>
</dbReference>
<dbReference type="PROSITE" id="PS00191">
    <property type="entry name" value="CYTOCHROME_B5_1"/>
    <property type="match status" value="1"/>
</dbReference>
<proteinExistence type="predicted"/>
<dbReference type="CDD" id="cd00158">
    <property type="entry name" value="RHOD"/>
    <property type="match status" value="1"/>
</dbReference>
<dbReference type="InterPro" id="IPR036761">
    <property type="entry name" value="TTHA0802/YceI-like_sf"/>
</dbReference>